<dbReference type="KEGG" id="msar:MSAR_24300"/>
<gene>
    <name evidence="1" type="ORF">MSAR_24300</name>
</gene>
<evidence type="ECO:0000313" key="2">
    <source>
        <dbReference type="Proteomes" id="UP000466445"/>
    </source>
</evidence>
<proteinExistence type="predicted"/>
<keyword evidence="2" id="KW-1185">Reference proteome</keyword>
<dbReference type="Proteomes" id="UP000466445">
    <property type="component" value="Chromosome"/>
</dbReference>
<reference evidence="1 2" key="1">
    <citation type="journal article" date="2019" name="Emerg. Microbes Infect.">
        <title>Comprehensive subspecies identification of 175 nontuberculous mycobacteria species based on 7547 genomic profiles.</title>
        <authorList>
            <person name="Matsumoto Y."/>
            <person name="Kinjo T."/>
            <person name="Motooka D."/>
            <person name="Nabeya D."/>
            <person name="Jung N."/>
            <person name="Uechi K."/>
            <person name="Horii T."/>
            <person name="Iida T."/>
            <person name="Fujita J."/>
            <person name="Nakamura S."/>
        </authorList>
    </citation>
    <scope>NUCLEOTIDE SEQUENCE [LARGE SCALE GENOMIC DNA]</scope>
    <source>
        <strain evidence="1 2">JCM 30395</strain>
    </source>
</reference>
<dbReference type="AlphaFoldDB" id="A0A7I7SQM6"/>
<evidence type="ECO:0000313" key="1">
    <source>
        <dbReference type="EMBL" id="BBY59294.1"/>
    </source>
</evidence>
<name>A0A7I7SQM6_9MYCO</name>
<protein>
    <submittedName>
        <fullName evidence="1">Uncharacterized protein</fullName>
    </submittedName>
</protein>
<sequence>MPAKRVAEVAVSAVESGDDIVQRAQYLIFAQREDARQHRSGPRILVLEAFLARHKEPGDDP</sequence>
<dbReference type="EMBL" id="AP022595">
    <property type="protein sequence ID" value="BBY59294.1"/>
    <property type="molecule type" value="Genomic_DNA"/>
</dbReference>
<organism evidence="1 2">
    <name type="scientific">Mycolicibacterium sarraceniae</name>
    <dbReference type="NCBI Taxonomy" id="1534348"/>
    <lineage>
        <taxon>Bacteria</taxon>
        <taxon>Bacillati</taxon>
        <taxon>Actinomycetota</taxon>
        <taxon>Actinomycetes</taxon>
        <taxon>Mycobacteriales</taxon>
        <taxon>Mycobacteriaceae</taxon>
        <taxon>Mycolicibacterium</taxon>
    </lineage>
</organism>
<accession>A0A7I7SQM6</accession>